<evidence type="ECO:0000313" key="3">
    <source>
        <dbReference type="Proteomes" id="UP000294853"/>
    </source>
</evidence>
<proteinExistence type="predicted"/>
<protein>
    <submittedName>
        <fullName evidence="2">CHAT domain-containing protein</fullName>
    </submittedName>
</protein>
<feature type="domain" description="CHAT" evidence="1">
    <location>
        <begin position="644"/>
        <end position="876"/>
    </location>
</feature>
<dbReference type="SUPFAM" id="SSF48452">
    <property type="entry name" value="TPR-like"/>
    <property type="match status" value="2"/>
</dbReference>
<gene>
    <name evidence="2" type="ORF">EXE58_00745</name>
</gene>
<reference evidence="2 3" key="1">
    <citation type="submission" date="2019-03" db="EMBL/GenBank/DDBJ databases">
        <title>Three New Species of Nocardioides, Nocardioides euryhalodurans sp. nov., Nocardioides seonyuensis sp. nov. and Nocardioides eburneoflavus sp. nov. Iolated from Soil.</title>
        <authorList>
            <person name="Roh S.G."/>
            <person name="Lee C."/>
            <person name="Kim M.-K."/>
            <person name="Kim S.B."/>
        </authorList>
    </citation>
    <scope>NUCLEOTIDE SEQUENCE [LARGE SCALE GENOMIC DNA]</scope>
    <source>
        <strain evidence="2 3">MMS17-SY207-3</strain>
    </source>
</reference>
<dbReference type="InterPro" id="IPR024983">
    <property type="entry name" value="CHAT_dom"/>
</dbReference>
<dbReference type="Proteomes" id="UP000294853">
    <property type="component" value="Chromosome"/>
</dbReference>
<evidence type="ECO:0000313" key="2">
    <source>
        <dbReference type="EMBL" id="QBX54143.1"/>
    </source>
</evidence>
<accession>A0A4P7ICA2</accession>
<evidence type="ECO:0000259" key="1">
    <source>
        <dbReference type="Pfam" id="PF12770"/>
    </source>
</evidence>
<dbReference type="AlphaFoldDB" id="A0A4P7ICA2"/>
<keyword evidence="3" id="KW-1185">Reference proteome</keyword>
<name>A0A4P7ICA2_9ACTN</name>
<dbReference type="KEGG" id="nsn:EXE58_00745"/>
<dbReference type="Pfam" id="PF12770">
    <property type="entry name" value="CHAT"/>
    <property type="match status" value="1"/>
</dbReference>
<sequence>MCPTLALPRFAGQGIGTARRGIGKDGIVDRDDAEELLRTLFADPAGARRRAETVLATTDDAAVASLAHQTIGIVLRDLGETDASLEQLREALRLAKSTGESERVADVRATWGASLATAGRTSEGLVQLDRAIEELDGVRRATVLVRRAWVLSVLLSRFEESVLDLRRAGQVFAEVGDPVWEARALNLEGYARAGLGDLAAAGRAFEASGALHEELGNAFDLAGTIHNLGFVAFLAGDLPLAFSRYADAAARLEGIGVTSPDLAVDRCVAYLAGGLAADALDVVHQALTGRPVQARERADLLVALAEAALASGDLARACESADEAARMLRSQGRRVRGLRALLLSIWARAEDEQPPGPLLVRVEALVDEARGERAPELVQALLLGARLASRVRSARAAGLADAWLAEAAEHRHSAVPTTRALGWLALARRRERAGNSTGVLRACGRGLQALDDHQASLGSHELRALVSGQGAELAALATRTALDSRRPRSLLRWAERWRATALTLPPATQDHDAATGADLAALRAHHRRLAQARAEGESTERLEQRTPRLERAVRERLIQERGTGTTSSYFSADALLAALAQDDAVLLELLEVEGHLHVLVAGHGRVRQHAVGGASAARAAVDFARFALRQTVRGASSSRLEMAGARLERALLGPAVRELRADRVVVCAPSTLQDVPWGLLPALARRAFTTTPSARLWLRARGAQGPQDARRVFLVGPGLASGGAEVPVVASQDDRARILTGSGATVEASLAALEGADLVHVAAHGHFRSDSPLFSSLDMADGPLVVHDLQRLRRPPHRVVLSACESGVMQPVGAHELLGLASALLSMGTAGVVSSLAEVDDAATVEVMVALHRGLREGSGLGEALLAARDQAAREPVLAATAASFTVLGA</sequence>
<dbReference type="Gene3D" id="1.25.40.10">
    <property type="entry name" value="Tetratricopeptide repeat domain"/>
    <property type="match status" value="1"/>
</dbReference>
<organism evidence="2 3">
    <name type="scientific">Nocardioides seonyuensis</name>
    <dbReference type="NCBI Taxonomy" id="2518371"/>
    <lineage>
        <taxon>Bacteria</taxon>
        <taxon>Bacillati</taxon>
        <taxon>Actinomycetota</taxon>
        <taxon>Actinomycetes</taxon>
        <taxon>Propionibacteriales</taxon>
        <taxon>Nocardioidaceae</taxon>
        <taxon>Nocardioides</taxon>
    </lineage>
</organism>
<dbReference type="EMBL" id="CP038436">
    <property type="protein sequence ID" value="QBX54143.1"/>
    <property type="molecule type" value="Genomic_DNA"/>
</dbReference>
<dbReference type="InterPro" id="IPR011990">
    <property type="entry name" value="TPR-like_helical_dom_sf"/>
</dbReference>
<dbReference type="OrthoDB" id="9761935at2"/>